<reference evidence="1" key="3">
    <citation type="submission" date="2025-08" db="UniProtKB">
        <authorList>
            <consortium name="Ensembl"/>
        </authorList>
    </citation>
    <scope>IDENTIFICATION</scope>
    <source>
        <strain evidence="1">C57BL/6J</strain>
    </source>
</reference>
<organism evidence="1 3">
    <name type="scientific">Mus musculus</name>
    <name type="common">Mouse</name>
    <dbReference type="NCBI Taxonomy" id="10090"/>
    <lineage>
        <taxon>Eukaryota</taxon>
        <taxon>Metazoa</taxon>
        <taxon>Chordata</taxon>
        <taxon>Craniata</taxon>
        <taxon>Vertebrata</taxon>
        <taxon>Euteleostomi</taxon>
        <taxon>Mammalia</taxon>
        <taxon>Eutheria</taxon>
        <taxon>Euarchontoglires</taxon>
        <taxon>Glires</taxon>
        <taxon>Rodentia</taxon>
        <taxon>Myomorpha</taxon>
        <taxon>Muroidea</taxon>
        <taxon>Muridae</taxon>
        <taxon>Murinae</taxon>
        <taxon>Mus</taxon>
        <taxon>Mus</taxon>
    </lineage>
</organism>
<dbReference type="Ensembl" id="ENSMUST00000129929.2">
    <property type="protein sequence ID" value="ENSMUSP00000125707.2"/>
    <property type="gene ID" value="ENSMUSG00000035495.16"/>
</dbReference>
<gene>
    <name evidence="1 2" type="primary">Tstd2</name>
</gene>
<reference evidence="1 3" key="1">
    <citation type="journal article" date="2009" name="PLoS Biol.">
        <title>Lineage-specific biology revealed by a finished genome assembly of the mouse.</title>
        <authorList>
            <consortium name="Mouse Genome Sequencing Consortium"/>
            <person name="Church D.M."/>
            <person name="Goodstadt L."/>
            <person name="Hillier L.W."/>
            <person name="Zody M.C."/>
            <person name="Goldstein S."/>
            <person name="She X."/>
            <person name="Bult C.J."/>
            <person name="Agarwala R."/>
            <person name="Cherry J.L."/>
            <person name="DiCuccio M."/>
            <person name="Hlavina W."/>
            <person name="Kapustin Y."/>
            <person name="Meric P."/>
            <person name="Maglott D."/>
            <person name="Birtle Z."/>
            <person name="Marques A.C."/>
            <person name="Graves T."/>
            <person name="Zhou S."/>
            <person name="Teague B."/>
            <person name="Potamousis K."/>
            <person name="Churas C."/>
            <person name="Place M."/>
            <person name="Herschleb J."/>
            <person name="Runnheim R."/>
            <person name="Forrest D."/>
            <person name="Amos-Landgraf J."/>
            <person name="Schwartz D.C."/>
            <person name="Cheng Z."/>
            <person name="Lindblad-Toh K."/>
            <person name="Eichler E.E."/>
            <person name="Ponting C.P."/>
        </authorList>
    </citation>
    <scope>NUCLEOTIDE SEQUENCE [LARGE SCALE GENOMIC DNA]</scope>
    <source>
        <strain evidence="1 3">C57BL/6J</strain>
    </source>
</reference>
<proteinExistence type="evidence at protein level"/>
<evidence type="ECO:0000313" key="1">
    <source>
        <dbReference type="Ensembl" id="ENSMUSP00000125707.2"/>
    </source>
</evidence>
<dbReference type="VEuPathDB" id="HostDB:ENSMUSG00000035495"/>
<evidence type="ECO:0000313" key="2">
    <source>
        <dbReference type="MGI" id="MGI:3039624"/>
    </source>
</evidence>
<dbReference type="HOGENOM" id="CLU_1744732_0_0_1"/>
<protein>
    <submittedName>
        <fullName evidence="1">Thiosulfate sulfurtransferase (rhodanese)-like domain containing 2</fullName>
    </submittedName>
</protein>
<dbReference type="MGI" id="MGI:3039624">
    <property type="gene designation" value="Tstd2"/>
</dbReference>
<sequence>MPSSTSPDEEDGLETCVLKVFDLDLKESNLVNPSNSLKAELDGSTKKKYSFAKKKAARTQADVTSAGLSTFPEFPLELKRKRARRHSHGRLLWTRSGAATCHATGKQLDSLIAKAGKYSTPGRREMDLVYAQEEAVTLEQPCQFPQGLCP</sequence>
<dbReference type="Bgee" id="ENSMUSG00000035495">
    <property type="expression patterns" value="Expressed in optic fissure and 245 other cell types or tissues"/>
</dbReference>
<dbReference type="ExpressionAtlas" id="E0CZ46">
    <property type="expression patterns" value="baseline and differential"/>
</dbReference>
<evidence type="ECO:0000313" key="3">
    <source>
        <dbReference type="Proteomes" id="UP000000589"/>
    </source>
</evidence>
<keyword evidence="4" id="KW-1267">Proteomics identification</keyword>
<dbReference type="Proteomes" id="UP000000589">
    <property type="component" value="Chromosome 4"/>
</dbReference>
<dbReference type="GeneTree" id="ENSGT00390000016307"/>
<reference evidence="1 3" key="2">
    <citation type="journal article" date="2011" name="PLoS Biol.">
        <title>Modernizing reference genome assemblies.</title>
        <authorList>
            <person name="Church D.M."/>
            <person name="Schneider V.A."/>
            <person name="Graves T."/>
            <person name="Auger K."/>
            <person name="Cunningham F."/>
            <person name="Bouk N."/>
            <person name="Chen H.C."/>
            <person name="Agarwala R."/>
            <person name="McLaren W.M."/>
            <person name="Ritchie G.R."/>
            <person name="Albracht D."/>
            <person name="Kremitzki M."/>
            <person name="Rock S."/>
            <person name="Kotkiewicz H."/>
            <person name="Kremitzki C."/>
            <person name="Wollam A."/>
            <person name="Trani L."/>
            <person name="Fulton L."/>
            <person name="Fulton R."/>
            <person name="Matthews L."/>
            <person name="Whitehead S."/>
            <person name="Chow W."/>
            <person name="Torrance J."/>
            <person name="Dunn M."/>
            <person name="Harden G."/>
            <person name="Threadgold G."/>
            <person name="Wood J."/>
            <person name="Collins J."/>
            <person name="Heath P."/>
            <person name="Griffiths G."/>
            <person name="Pelan S."/>
            <person name="Grafham D."/>
            <person name="Eichler E.E."/>
            <person name="Weinstock G."/>
            <person name="Mardis E.R."/>
            <person name="Wilson R.K."/>
            <person name="Howe K."/>
            <person name="Flicek P."/>
            <person name="Hubbard T."/>
        </authorList>
    </citation>
    <scope>NUCLEOTIDE SEQUENCE [LARGE SCALE GENOMIC DNA]</scope>
    <source>
        <strain evidence="1 3">C57BL/6J</strain>
    </source>
</reference>
<feature type="non-terminal residue" evidence="1">
    <location>
        <position position="150"/>
    </location>
</feature>
<dbReference type="AGR" id="MGI:3039624"/>
<evidence type="ECO:0007829" key="4">
    <source>
        <dbReference type="ProteomicsDB" id="E0CZ46"/>
    </source>
</evidence>
<name>E0CZ46_MOUSE</name>
<keyword evidence="3" id="KW-1185">Reference proteome</keyword>
<accession>E0CZ46</accession>
<dbReference type="Antibodypedia" id="14352">
    <property type="antibodies" value="26 antibodies from 8 providers"/>
</dbReference>
<dbReference type="AlphaFoldDB" id="E0CZ46"/>
<reference evidence="1" key="4">
    <citation type="submission" date="2025-09" db="UniProtKB">
        <authorList>
            <consortium name="Ensembl"/>
        </authorList>
    </citation>
    <scope>IDENTIFICATION</scope>
    <source>
        <strain evidence="1">C57BL/6J</strain>
    </source>
</reference>
<dbReference type="ProteomicsDB" id="353599"/>